<proteinExistence type="inferred from homology"/>
<keyword evidence="10" id="KW-1185">Reference proteome</keyword>
<dbReference type="AlphaFoldDB" id="A0A8H9FWE1"/>
<evidence type="ECO:0000256" key="4">
    <source>
        <dbReference type="ARBA" id="ARBA00023136"/>
    </source>
</evidence>
<evidence type="ECO:0000259" key="7">
    <source>
        <dbReference type="Pfam" id="PF07980"/>
    </source>
</evidence>
<gene>
    <name evidence="9" type="ORF">GCM10011516_03880</name>
</gene>
<dbReference type="EMBL" id="BMKM01000001">
    <property type="protein sequence ID" value="GGE09416.1"/>
    <property type="molecule type" value="Genomic_DNA"/>
</dbReference>
<keyword evidence="4" id="KW-0472">Membrane</keyword>
<dbReference type="RefSeq" id="WP_182497935.1">
    <property type="nucleotide sequence ID" value="NZ_BMKM01000001.1"/>
</dbReference>
<evidence type="ECO:0000256" key="6">
    <source>
        <dbReference type="SAM" id="SignalP"/>
    </source>
</evidence>
<organism evidence="9 10">
    <name type="scientific">Sphingobacterium cellulitidis</name>
    <dbReference type="NCBI Taxonomy" id="1768011"/>
    <lineage>
        <taxon>Bacteria</taxon>
        <taxon>Pseudomonadati</taxon>
        <taxon>Bacteroidota</taxon>
        <taxon>Sphingobacteriia</taxon>
        <taxon>Sphingobacteriales</taxon>
        <taxon>Sphingobacteriaceae</taxon>
        <taxon>Sphingobacterium</taxon>
    </lineage>
</organism>
<dbReference type="Pfam" id="PF07980">
    <property type="entry name" value="SusD_RagB"/>
    <property type="match status" value="1"/>
</dbReference>
<feature type="chain" id="PRO_5034034172" evidence="6">
    <location>
        <begin position="24"/>
        <end position="486"/>
    </location>
</feature>
<protein>
    <submittedName>
        <fullName evidence="9">Membrane protein</fullName>
    </submittedName>
</protein>
<dbReference type="Gene3D" id="1.25.40.900">
    <property type="match status" value="1"/>
</dbReference>
<dbReference type="InterPro" id="IPR012944">
    <property type="entry name" value="SusD_RagB_dom"/>
</dbReference>
<evidence type="ECO:0000256" key="2">
    <source>
        <dbReference type="ARBA" id="ARBA00006275"/>
    </source>
</evidence>
<comment type="caution">
    <text evidence="9">The sequence shown here is derived from an EMBL/GenBank/DDBJ whole genome shotgun (WGS) entry which is preliminary data.</text>
</comment>
<reference evidence="9" key="1">
    <citation type="journal article" date="2014" name="Int. J. Syst. Evol. Microbiol.">
        <title>Complete genome sequence of Corynebacterium casei LMG S-19264T (=DSM 44701T), isolated from a smear-ripened cheese.</title>
        <authorList>
            <consortium name="US DOE Joint Genome Institute (JGI-PGF)"/>
            <person name="Walter F."/>
            <person name="Albersmeier A."/>
            <person name="Kalinowski J."/>
            <person name="Ruckert C."/>
        </authorList>
    </citation>
    <scope>NUCLEOTIDE SEQUENCE</scope>
    <source>
        <strain evidence="9">CGMCC 1.15966</strain>
    </source>
</reference>
<feature type="domain" description="SusD-like N-terminal" evidence="8">
    <location>
        <begin position="78"/>
        <end position="225"/>
    </location>
</feature>
<evidence type="ECO:0000313" key="9">
    <source>
        <dbReference type="EMBL" id="GGE09416.1"/>
    </source>
</evidence>
<dbReference type="Gene3D" id="2.20.20.130">
    <property type="match status" value="1"/>
</dbReference>
<evidence type="ECO:0000256" key="1">
    <source>
        <dbReference type="ARBA" id="ARBA00004442"/>
    </source>
</evidence>
<keyword evidence="5" id="KW-0998">Cell outer membrane</keyword>
<dbReference type="Gene3D" id="1.25.40.390">
    <property type="match status" value="1"/>
</dbReference>
<evidence type="ECO:0000259" key="8">
    <source>
        <dbReference type="Pfam" id="PF14322"/>
    </source>
</evidence>
<feature type="signal peptide" evidence="6">
    <location>
        <begin position="1"/>
        <end position="23"/>
    </location>
</feature>
<feature type="domain" description="RagB/SusD" evidence="7">
    <location>
        <begin position="339"/>
        <end position="485"/>
    </location>
</feature>
<dbReference type="InterPro" id="IPR011990">
    <property type="entry name" value="TPR-like_helical_dom_sf"/>
</dbReference>
<name>A0A8H9FWE1_9SPHI</name>
<dbReference type="Pfam" id="PF14322">
    <property type="entry name" value="SusD-like_3"/>
    <property type="match status" value="1"/>
</dbReference>
<comment type="similarity">
    <text evidence="2">Belongs to the SusD family.</text>
</comment>
<reference evidence="9" key="2">
    <citation type="submission" date="2020-09" db="EMBL/GenBank/DDBJ databases">
        <authorList>
            <person name="Sun Q."/>
            <person name="Zhou Y."/>
        </authorList>
    </citation>
    <scope>NUCLEOTIDE SEQUENCE</scope>
    <source>
        <strain evidence="9">CGMCC 1.15966</strain>
    </source>
</reference>
<dbReference type="InterPro" id="IPR033985">
    <property type="entry name" value="SusD-like_N"/>
</dbReference>
<dbReference type="PROSITE" id="PS51257">
    <property type="entry name" value="PROKAR_LIPOPROTEIN"/>
    <property type="match status" value="1"/>
</dbReference>
<evidence type="ECO:0000313" key="10">
    <source>
        <dbReference type="Proteomes" id="UP000614460"/>
    </source>
</evidence>
<comment type="subcellular location">
    <subcellularLocation>
        <location evidence="1">Cell outer membrane</location>
    </subcellularLocation>
</comment>
<dbReference type="SUPFAM" id="SSF48452">
    <property type="entry name" value="TPR-like"/>
    <property type="match status" value="1"/>
</dbReference>
<dbReference type="GO" id="GO:0009279">
    <property type="term" value="C:cell outer membrane"/>
    <property type="evidence" value="ECO:0007669"/>
    <property type="project" value="UniProtKB-SubCell"/>
</dbReference>
<sequence length="486" mass="54728">MKLNYIKILVAAAVISFSSSSCSNLLDVKETDFLGGNDALRTIANNESLLIGTYSVFNIEMGIQLNGVFSDELKPGDFYVSQTTHEWRYAPDDIGIRDNYTAIDPYYRVIDRTNRIFEALPDAPANGTEDEELKKKIRGEALFLRAYAHFELFRYYCKNYDPAELGMIYMTKVSLEPFARENMDTYFQKILADINEAKTLLKDDNNDIYRANRLAVVALNARVALYMRNWNEAITNATEYISKKPLASKTDFPEIWKDKSNAELAFKISRTAASSTRIGGIYRGVFTKNAANALVAPASILWVPSDKLWNMYDQTNDVRFDAYLIDEPILQKVTGKPSKIVNKYAGSGYATPNENVNDQKIFRTGEMYLIRAEARAETGAVNGANSAEADLNELRSARIVGYSNASFATKNAVIDAIMAERFKELPFEGHRFWDLKRRGLPVERVGDDAPSAAGKTLPANDFRFVLPIPNEERLANPLIQQNEGYN</sequence>
<evidence type="ECO:0000256" key="5">
    <source>
        <dbReference type="ARBA" id="ARBA00023237"/>
    </source>
</evidence>
<evidence type="ECO:0000256" key="3">
    <source>
        <dbReference type="ARBA" id="ARBA00022729"/>
    </source>
</evidence>
<keyword evidence="3 6" id="KW-0732">Signal</keyword>
<dbReference type="Proteomes" id="UP000614460">
    <property type="component" value="Unassembled WGS sequence"/>
</dbReference>
<accession>A0A8H9FWE1</accession>